<dbReference type="EMBL" id="JBHTOH010000007">
    <property type="protein sequence ID" value="MFD1410128.1"/>
    <property type="molecule type" value="Genomic_DNA"/>
</dbReference>
<dbReference type="RefSeq" id="WP_125651374.1">
    <property type="nucleotide sequence ID" value="NZ_JBHTOH010000007.1"/>
</dbReference>
<dbReference type="Gene3D" id="3.30.70.100">
    <property type="match status" value="1"/>
</dbReference>
<reference evidence="4" key="1">
    <citation type="journal article" date="2019" name="Int. J. Syst. Evol. Microbiol.">
        <title>The Global Catalogue of Microorganisms (GCM) 10K type strain sequencing project: providing services to taxonomists for standard genome sequencing and annotation.</title>
        <authorList>
            <consortium name="The Broad Institute Genomics Platform"/>
            <consortium name="The Broad Institute Genome Sequencing Center for Infectious Disease"/>
            <person name="Wu L."/>
            <person name="Ma J."/>
        </authorList>
    </citation>
    <scope>NUCLEOTIDE SEQUENCE [LARGE SCALE GENOMIC DNA]</scope>
    <source>
        <strain evidence="4">CCM 8937</strain>
    </source>
</reference>
<dbReference type="InterPro" id="IPR017969">
    <property type="entry name" value="Heavy-metal-associated_CS"/>
</dbReference>
<evidence type="ECO:0000259" key="2">
    <source>
        <dbReference type="PROSITE" id="PS50846"/>
    </source>
</evidence>
<accession>A0ABW4BJT8</accession>
<protein>
    <submittedName>
        <fullName evidence="3">Heavy-metal-associated domain-containing protein</fullName>
    </submittedName>
</protein>
<dbReference type="PROSITE" id="PS50846">
    <property type="entry name" value="HMA_2"/>
    <property type="match status" value="1"/>
</dbReference>
<dbReference type="SUPFAM" id="SSF55008">
    <property type="entry name" value="HMA, heavy metal-associated domain"/>
    <property type="match status" value="1"/>
</dbReference>
<organism evidence="3 4">
    <name type="scientific">Lapidilactobacillus gannanensis</name>
    <dbReference type="NCBI Taxonomy" id="2486002"/>
    <lineage>
        <taxon>Bacteria</taxon>
        <taxon>Bacillati</taxon>
        <taxon>Bacillota</taxon>
        <taxon>Bacilli</taxon>
        <taxon>Lactobacillales</taxon>
        <taxon>Lactobacillaceae</taxon>
        <taxon>Lapidilactobacillus</taxon>
    </lineage>
</organism>
<feature type="domain" description="HMA" evidence="2">
    <location>
        <begin position="2"/>
        <end position="68"/>
    </location>
</feature>
<keyword evidence="1" id="KW-0479">Metal-binding</keyword>
<keyword evidence="4" id="KW-1185">Reference proteome</keyword>
<dbReference type="InterPro" id="IPR036163">
    <property type="entry name" value="HMA_dom_sf"/>
</dbReference>
<dbReference type="Pfam" id="PF00403">
    <property type="entry name" value="HMA"/>
    <property type="match status" value="1"/>
</dbReference>
<gene>
    <name evidence="3" type="ORF">ACFQ4R_00580</name>
</gene>
<name>A0ABW4BJT8_9LACO</name>
<sequence>MEKLTITLEPLACEACFEKIQNKLDAQDGVGEVAALFEKNELVVQLNTLETSADKLITFVQEMGYNIAKTKVD</sequence>
<dbReference type="PROSITE" id="PS01047">
    <property type="entry name" value="HMA_1"/>
    <property type="match status" value="1"/>
</dbReference>
<dbReference type="InterPro" id="IPR006121">
    <property type="entry name" value="HMA_dom"/>
</dbReference>
<comment type="caution">
    <text evidence="3">The sequence shown here is derived from an EMBL/GenBank/DDBJ whole genome shotgun (WGS) entry which is preliminary data.</text>
</comment>
<proteinExistence type="predicted"/>
<dbReference type="Proteomes" id="UP001597191">
    <property type="component" value="Unassembled WGS sequence"/>
</dbReference>
<evidence type="ECO:0000256" key="1">
    <source>
        <dbReference type="ARBA" id="ARBA00022723"/>
    </source>
</evidence>
<dbReference type="CDD" id="cd00371">
    <property type="entry name" value="HMA"/>
    <property type="match status" value="1"/>
</dbReference>
<evidence type="ECO:0000313" key="4">
    <source>
        <dbReference type="Proteomes" id="UP001597191"/>
    </source>
</evidence>
<evidence type="ECO:0000313" key="3">
    <source>
        <dbReference type="EMBL" id="MFD1410128.1"/>
    </source>
</evidence>